<comment type="similarity">
    <text evidence="1">Belongs to the membrane fusion protein (MFP) (TC 8.A.1) family.</text>
</comment>
<dbReference type="Gene3D" id="2.40.30.170">
    <property type="match status" value="1"/>
</dbReference>
<dbReference type="Proteomes" id="UP000007599">
    <property type="component" value="Chromosome I"/>
</dbReference>
<accession>H8XRK3</accession>
<evidence type="ECO:0000256" key="2">
    <source>
        <dbReference type="ARBA" id="ARBA00022448"/>
    </source>
</evidence>
<dbReference type="PANTHER" id="PTHR30097">
    <property type="entry name" value="CATION EFFLUX SYSTEM PROTEIN CUSB"/>
    <property type="match status" value="1"/>
</dbReference>
<dbReference type="FunFam" id="2.40.30.170:FF:000010">
    <property type="entry name" value="Efflux RND transporter periplasmic adaptor subunit"/>
    <property type="match status" value="1"/>
</dbReference>
<organism evidence="7 8">
    <name type="scientific">Flavobacterium indicum (strain DSM 17447 / CIP 109464 / GPTSA100-9)</name>
    <dbReference type="NCBI Taxonomy" id="1094466"/>
    <lineage>
        <taxon>Bacteria</taxon>
        <taxon>Pseudomonadati</taxon>
        <taxon>Bacteroidota</taxon>
        <taxon>Flavobacteriia</taxon>
        <taxon>Flavobacteriales</taxon>
        <taxon>Flavobacteriaceae</taxon>
        <taxon>Flavobacterium</taxon>
    </lineage>
</organism>
<reference evidence="8" key="2">
    <citation type="submission" date="2012-03" db="EMBL/GenBank/DDBJ databases">
        <title>Complete genome sequence of Flavobacterium indicum GPTSA100-9T, isolated from warm spring water.</title>
        <authorList>
            <person name="Barbier P."/>
            <person name="Houel A."/>
            <person name="Loux V."/>
            <person name="Poulain J."/>
            <person name="Bernardet J.-F."/>
            <person name="Touchon M."/>
            <person name="Duchaud E."/>
        </authorList>
    </citation>
    <scope>NUCLEOTIDE SEQUENCE [LARGE SCALE GENOMIC DNA]</scope>
    <source>
        <strain evidence="8">DSM 17447 / CIP 109464 / GPTSA100-9</strain>
    </source>
</reference>
<feature type="domain" description="CusB-like beta-barrel" evidence="4">
    <location>
        <begin position="214"/>
        <end position="288"/>
    </location>
</feature>
<dbReference type="InterPro" id="IPR058647">
    <property type="entry name" value="BSH_CzcB-like"/>
</dbReference>
<evidence type="ECO:0000259" key="4">
    <source>
        <dbReference type="Pfam" id="PF25954"/>
    </source>
</evidence>
<feature type="domain" description="CzcB-like barrel-sandwich hybrid" evidence="6">
    <location>
        <begin position="71"/>
        <end position="210"/>
    </location>
</feature>
<dbReference type="SUPFAM" id="SSF111369">
    <property type="entry name" value="HlyD-like secretion proteins"/>
    <property type="match status" value="1"/>
</dbReference>
<keyword evidence="2" id="KW-0813">Transport</keyword>
<dbReference type="NCBIfam" id="TIGR01730">
    <property type="entry name" value="RND_mfp"/>
    <property type="match status" value="1"/>
</dbReference>
<dbReference type="PANTHER" id="PTHR30097:SF4">
    <property type="entry name" value="SLR6042 PROTEIN"/>
    <property type="match status" value="1"/>
</dbReference>
<dbReference type="GO" id="GO:0060003">
    <property type="term" value="P:copper ion export"/>
    <property type="evidence" value="ECO:0007669"/>
    <property type="project" value="TreeGrafter"/>
</dbReference>
<dbReference type="InterPro" id="IPR058627">
    <property type="entry name" value="MdtA-like_C"/>
</dbReference>
<evidence type="ECO:0000313" key="8">
    <source>
        <dbReference type="Proteomes" id="UP000007599"/>
    </source>
</evidence>
<sequence>MINKISKYGFLILISFGFQNCKKVESEPIEKGFEITETMLKTTTFATAKVEPLKNEIKFFGKISADKNKLIEVYPMVGGNVEKVFVELGDYVKKGQILATIRSTEAAGYEKEYEDAIGEVKVAENNLKVAKELFEGKLNTERDVLLAKNELNIAKSQLNRIKQTYKIINIKPGSIYQVVAPISGYIIQKNINQDMQLRSDRSDNIFDVADTKDVWAIANVNESDINLVALGMDATVSTLSNQDKVFKGKIDKIFRIIDPETNAMNVRIVLNNPNSLLVPDSKATISVSYTENKSMLAIPSNAIVFDNNKNYVMVYKDKKHIETRPVEVYRQLKEIAYITSGLTEGEKVITHNQLLFYDALND</sequence>
<dbReference type="InterPro" id="IPR006143">
    <property type="entry name" value="RND_pump_MFP"/>
</dbReference>
<dbReference type="STRING" id="1094466.KQS_12665"/>
<dbReference type="OrthoDB" id="9806939at2"/>
<evidence type="ECO:0000256" key="1">
    <source>
        <dbReference type="ARBA" id="ARBA00009477"/>
    </source>
</evidence>
<dbReference type="EMBL" id="HE774682">
    <property type="protein sequence ID" value="CCG54437.1"/>
    <property type="molecule type" value="Genomic_DNA"/>
</dbReference>
<evidence type="ECO:0000313" key="7">
    <source>
        <dbReference type="EMBL" id="CCG54437.1"/>
    </source>
</evidence>
<dbReference type="RefSeq" id="WP_014389555.1">
    <property type="nucleotide sequence ID" value="NC_017025.1"/>
</dbReference>
<dbReference type="InterPro" id="IPR051909">
    <property type="entry name" value="MFP_Cation_Efflux"/>
</dbReference>
<evidence type="ECO:0000259" key="6">
    <source>
        <dbReference type="Pfam" id="PF25973"/>
    </source>
</evidence>
<dbReference type="PATRIC" id="fig|1094466.5.peg.2475"/>
<feature type="domain" description="Multidrug resistance protein MdtA-like C-terminal permuted SH3" evidence="5">
    <location>
        <begin position="297"/>
        <end position="351"/>
    </location>
</feature>
<feature type="coiled-coil region" evidence="3">
    <location>
        <begin position="106"/>
        <end position="164"/>
    </location>
</feature>
<keyword evidence="8" id="KW-1185">Reference proteome</keyword>
<protein>
    <submittedName>
        <fullName evidence="7">Probable cation efflux system protein CzcB</fullName>
    </submittedName>
</protein>
<dbReference type="GO" id="GO:0022857">
    <property type="term" value="F:transmembrane transporter activity"/>
    <property type="evidence" value="ECO:0007669"/>
    <property type="project" value="InterPro"/>
</dbReference>
<dbReference type="InterPro" id="IPR058792">
    <property type="entry name" value="Beta-barrel_RND_2"/>
</dbReference>
<dbReference type="Pfam" id="PF25967">
    <property type="entry name" value="RND-MFP_C"/>
    <property type="match status" value="1"/>
</dbReference>
<dbReference type="GO" id="GO:0016020">
    <property type="term" value="C:membrane"/>
    <property type="evidence" value="ECO:0007669"/>
    <property type="project" value="InterPro"/>
</dbReference>
<evidence type="ECO:0000256" key="3">
    <source>
        <dbReference type="SAM" id="Coils"/>
    </source>
</evidence>
<dbReference type="Gene3D" id="2.40.420.20">
    <property type="match status" value="1"/>
</dbReference>
<reference evidence="7 8" key="1">
    <citation type="journal article" date="2012" name="J. Bacteriol.">
        <title>Complete Genome Sequence of Flavobacterium indicum GPSTA100-9T, Isolated from Warm Spring Water.</title>
        <authorList>
            <person name="Barbier P."/>
            <person name="Houel A."/>
            <person name="Loux V."/>
            <person name="Poulain J."/>
            <person name="Bernardet J.F."/>
            <person name="Touchon M."/>
            <person name="Duchaud E."/>
        </authorList>
    </citation>
    <scope>NUCLEOTIDE SEQUENCE [LARGE SCALE GENOMIC DNA]</scope>
    <source>
        <strain evidence="8">DSM 17447 / CIP 109464 / GPTSA100-9</strain>
    </source>
</reference>
<dbReference type="Gene3D" id="2.40.50.100">
    <property type="match status" value="1"/>
</dbReference>
<dbReference type="KEGG" id="fin:KQS_12665"/>
<dbReference type="GO" id="GO:0015679">
    <property type="term" value="P:plasma membrane copper ion transport"/>
    <property type="evidence" value="ECO:0007669"/>
    <property type="project" value="TreeGrafter"/>
</dbReference>
<dbReference type="Pfam" id="PF25973">
    <property type="entry name" value="BSH_CzcB"/>
    <property type="match status" value="1"/>
</dbReference>
<evidence type="ECO:0000259" key="5">
    <source>
        <dbReference type="Pfam" id="PF25967"/>
    </source>
</evidence>
<dbReference type="GO" id="GO:0030313">
    <property type="term" value="C:cell envelope"/>
    <property type="evidence" value="ECO:0007669"/>
    <property type="project" value="TreeGrafter"/>
</dbReference>
<dbReference type="Pfam" id="PF25954">
    <property type="entry name" value="Beta-barrel_RND_2"/>
    <property type="match status" value="1"/>
</dbReference>
<keyword evidence="3" id="KW-0175">Coiled coil</keyword>
<dbReference type="AlphaFoldDB" id="H8XRK3"/>
<gene>
    <name evidence="7" type="primary">czcB</name>
    <name evidence="7" type="ordered locus">KQS_12665</name>
</gene>
<dbReference type="eggNOG" id="COG0845">
    <property type="taxonomic scope" value="Bacteria"/>
</dbReference>
<dbReference type="HOGENOM" id="CLU_018816_13_3_10"/>
<name>H8XRK3_FLAIG</name>
<proteinExistence type="inferred from homology"/>